<dbReference type="Proteomes" id="UP001642520">
    <property type="component" value="Unassembled WGS sequence"/>
</dbReference>
<evidence type="ECO:0000313" key="2">
    <source>
        <dbReference type="Proteomes" id="UP001642520"/>
    </source>
</evidence>
<protein>
    <recommendedName>
        <fullName evidence="3">Fanconi Anaemia group E protein C-terminal domain-containing protein</fullName>
    </recommendedName>
</protein>
<dbReference type="InterPro" id="IPR039685">
    <property type="entry name" value="FANCE"/>
</dbReference>
<evidence type="ECO:0000313" key="1">
    <source>
        <dbReference type="EMBL" id="CAL7949464.1"/>
    </source>
</evidence>
<evidence type="ECO:0008006" key="3">
    <source>
        <dbReference type="Google" id="ProtNLM"/>
    </source>
</evidence>
<keyword evidence="2" id="KW-1185">Reference proteome</keyword>
<dbReference type="EMBL" id="CAXAJV020001300">
    <property type="protein sequence ID" value="CAL7949464.1"/>
    <property type="molecule type" value="Genomic_DNA"/>
</dbReference>
<organism evidence="1 2">
    <name type="scientific">Xylocopa violacea</name>
    <name type="common">Violet carpenter bee</name>
    <name type="synonym">Apis violacea</name>
    <dbReference type="NCBI Taxonomy" id="135666"/>
    <lineage>
        <taxon>Eukaryota</taxon>
        <taxon>Metazoa</taxon>
        <taxon>Ecdysozoa</taxon>
        <taxon>Arthropoda</taxon>
        <taxon>Hexapoda</taxon>
        <taxon>Insecta</taxon>
        <taxon>Pterygota</taxon>
        <taxon>Neoptera</taxon>
        <taxon>Endopterygota</taxon>
        <taxon>Hymenoptera</taxon>
        <taxon>Apocrita</taxon>
        <taxon>Aculeata</taxon>
        <taxon>Apoidea</taxon>
        <taxon>Anthophila</taxon>
        <taxon>Apidae</taxon>
        <taxon>Xylocopa</taxon>
        <taxon>Xylocopa</taxon>
    </lineage>
</organism>
<dbReference type="PANTHER" id="PTHR32094">
    <property type="entry name" value="FANCONI ANEMIA GROUP E PROTEIN"/>
    <property type="match status" value="1"/>
</dbReference>
<dbReference type="Gene3D" id="1.25.40.480">
    <property type="match status" value="1"/>
</dbReference>
<name>A0ABP1P898_XYLVO</name>
<gene>
    <name evidence="1" type="ORF">XYLVIOL_LOCUS9410</name>
</gene>
<dbReference type="PANTHER" id="PTHR32094:SF5">
    <property type="entry name" value="FANCONI ANEMIA GROUP E PROTEIN"/>
    <property type="match status" value="1"/>
</dbReference>
<reference evidence="1 2" key="1">
    <citation type="submission" date="2024-08" db="EMBL/GenBank/DDBJ databases">
        <authorList>
            <person name="Will J Nash"/>
            <person name="Angela Man"/>
            <person name="Seanna McTaggart"/>
            <person name="Kendall Baker"/>
            <person name="Tom Barker"/>
            <person name="Leah Catchpole"/>
            <person name="Alex Durrant"/>
            <person name="Karim Gharbi"/>
            <person name="Naomi Irish"/>
            <person name="Gemy Kaithakottil"/>
            <person name="Debby Ku"/>
            <person name="Aaliyah Providence"/>
            <person name="Felix Shaw"/>
            <person name="David Swarbreck"/>
            <person name="Chris Watkins"/>
            <person name="Ann M. McCartney"/>
            <person name="Giulio Formenti"/>
            <person name="Alice Mouton"/>
            <person name="Noel Vella"/>
            <person name="Bjorn M von Reumont"/>
            <person name="Adriana Vella"/>
            <person name="Wilfried Haerty"/>
        </authorList>
    </citation>
    <scope>NUCLEOTIDE SEQUENCE [LARGE SCALE GENOMIC DNA]</scope>
</reference>
<accession>A0ABP1P898</accession>
<sequence>MPLSKSSMYVYIWKNTLKAFCLITNADIKNMKENNILRNYILSQSTIEKLKTIKEKLKQDITQADPLWQIIMKKDEEETYVDVEEVLNETNKDYDNILFEAPDQFHSTQFYFTQFDNHLKTTDENVEQEHELSKSDVIECIFEGLECSNGKLSVNHLENLTDIELFEVACNLEKRLTMIGTYNLCCSMNNMTLDQQIKYAPIFYSHIILPKIISLEEPSRLLLSALIESTQKFPDDIQKLIFIPLLNVDLKDTTLIDAIVNTLESQRHNILIMEYLSNVVELKSWHLSFLNTLVTTKADIIINDRLIQLLFEKAVDFAKDKNFGKLVLSFVKTNIKFSEEQKHLLWEIANVHETLFKRPIEKILKAV</sequence>
<comment type="caution">
    <text evidence="1">The sequence shown here is derived from an EMBL/GenBank/DDBJ whole genome shotgun (WGS) entry which is preliminary data.</text>
</comment>
<proteinExistence type="predicted"/>